<dbReference type="InterPro" id="IPR031534">
    <property type="entry name" value="SPACDR"/>
</dbReference>
<dbReference type="Pfam" id="PF15775">
    <property type="entry name" value="DUF4703"/>
    <property type="match status" value="1"/>
</dbReference>
<dbReference type="GeneTree" id="ENSGT00460000041667"/>
<evidence type="ECO:0000313" key="1">
    <source>
        <dbReference type="Ensembl" id="ENSBIXP00005032339.1"/>
    </source>
</evidence>
<keyword evidence="2" id="KW-1185">Reference proteome</keyword>
<evidence type="ECO:0000313" key="2">
    <source>
        <dbReference type="Proteomes" id="UP000314981"/>
    </source>
</evidence>
<evidence type="ECO:0000313" key="3">
    <source>
        <dbReference type="Proteomes" id="UP000429181"/>
    </source>
</evidence>
<accession>A0A4W2HJ00</accession>
<reference evidence="2 3" key="1">
    <citation type="submission" date="2018-11" db="EMBL/GenBank/DDBJ databases">
        <title>Haplotype-resolved cattle genomes.</title>
        <authorList>
            <person name="Low W.Y."/>
            <person name="Tearle R."/>
            <person name="Bickhart D.M."/>
            <person name="Rosen B.D."/>
            <person name="Koren S."/>
            <person name="Rhie A."/>
            <person name="Hiendleder S."/>
            <person name="Phillippy A.M."/>
            <person name="Smith T.P.L."/>
            <person name="Williams J.L."/>
        </authorList>
    </citation>
    <scope>NUCLEOTIDE SEQUENCE [LARGE SCALE GENOMIC DNA]</scope>
</reference>
<protein>
    <submittedName>
        <fullName evidence="1">Sperm acrosome developmental regulator</fullName>
    </submittedName>
</protein>
<sequence>MAVVIKFFRWIWQKISRWVFFWKHKAKSVIMDHTDSKKNELKAEKAFKVSETFKLVEPPKEAKVSKMDVSPKVVDPCLLAKTTMDGAAVEAGRRRRSLLKLPQAAVKSVSMLMASALQSGWQMCSWKVSTMSPLSPAAPPSPPRSPLLIHAGGNVKWCGHTGKTVWSLLIRLNMQLSYGLVTVLLGIYPR</sequence>
<dbReference type="AlphaFoldDB" id="A0A4W2HJ00"/>
<dbReference type="Ensembl" id="ENSBIXT00005002023.1">
    <property type="protein sequence ID" value="ENSBIXP00005032339.1"/>
    <property type="gene ID" value="ENSBIXG00005012842.1"/>
</dbReference>
<dbReference type="Proteomes" id="UP000429181">
    <property type="component" value="Chromosome 25"/>
</dbReference>
<dbReference type="Proteomes" id="UP000314981">
    <property type="component" value="Chromosome 25"/>
</dbReference>
<dbReference type="Ensembl" id="ENSBIXT00000053097.1">
    <property type="protein sequence ID" value="ENSBIXP00000000467.1"/>
    <property type="gene ID" value="ENSBIXG00000029800.1"/>
</dbReference>
<gene>
    <name evidence="1" type="primary">SPACDR</name>
</gene>
<organism evidence="1 3">
    <name type="scientific">Bos indicus x Bos taurus</name>
    <name type="common">Hybrid cattle</name>
    <dbReference type="NCBI Taxonomy" id="30522"/>
    <lineage>
        <taxon>Eukaryota</taxon>
        <taxon>Metazoa</taxon>
        <taxon>Chordata</taxon>
        <taxon>Craniata</taxon>
        <taxon>Vertebrata</taxon>
        <taxon>Euteleostomi</taxon>
        <taxon>Mammalia</taxon>
        <taxon>Eutheria</taxon>
        <taxon>Laurasiatheria</taxon>
        <taxon>Artiodactyla</taxon>
        <taxon>Ruminantia</taxon>
        <taxon>Pecora</taxon>
        <taxon>Bovidae</taxon>
        <taxon>Bovinae</taxon>
        <taxon>Bos</taxon>
    </lineage>
</organism>
<name>A0A4W2HJ00_BOBOX</name>
<dbReference type="PANTHER" id="PTHR39221">
    <property type="entry name" value="CHROMOSOME 7 OPEN READING FRAME 61"/>
    <property type="match status" value="1"/>
</dbReference>
<proteinExistence type="predicted"/>
<dbReference type="PANTHER" id="PTHR39221:SF1">
    <property type="entry name" value="SPERM ACROSOME DEVELOPMENTAL REGULATOR"/>
    <property type="match status" value="1"/>
</dbReference>
<reference evidence="1" key="2">
    <citation type="submission" date="2025-05" db="UniProtKB">
        <authorList>
            <consortium name="Ensembl"/>
        </authorList>
    </citation>
    <scope>IDENTIFICATION</scope>
</reference>